<feature type="transmembrane region" description="Helical" evidence="2">
    <location>
        <begin position="12"/>
        <end position="28"/>
    </location>
</feature>
<dbReference type="InterPro" id="IPR045351">
    <property type="entry name" value="DUF6531"/>
</dbReference>
<dbReference type="PANTHER" id="PTHR32305:SF15">
    <property type="entry name" value="PROTEIN RHSA-RELATED"/>
    <property type="match status" value="1"/>
</dbReference>
<dbReference type="InterPro" id="IPR013783">
    <property type="entry name" value="Ig-like_fold"/>
</dbReference>
<dbReference type="InterPro" id="IPR022385">
    <property type="entry name" value="Rhs_assc_core"/>
</dbReference>
<accession>A0A2H0N5W3</accession>
<proteinExistence type="predicted"/>
<evidence type="ECO:0000256" key="2">
    <source>
        <dbReference type="SAM" id="Phobius"/>
    </source>
</evidence>
<feature type="non-terminal residue" evidence="5">
    <location>
        <position position="2296"/>
    </location>
</feature>
<dbReference type="Gene3D" id="2.180.10.10">
    <property type="entry name" value="RHS repeat-associated core"/>
    <property type="match status" value="4"/>
</dbReference>
<dbReference type="InterPro" id="IPR056823">
    <property type="entry name" value="TEN-like_YD-shell"/>
</dbReference>
<keyword evidence="2" id="KW-1133">Transmembrane helix</keyword>
<dbReference type="NCBIfam" id="NF033679">
    <property type="entry name" value="DNRLRE_dom"/>
    <property type="match status" value="1"/>
</dbReference>
<feature type="domain" description="DUF6531" evidence="3">
    <location>
        <begin position="850"/>
        <end position="904"/>
    </location>
</feature>
<gene>
    <name evidence="5" type="ORF">COV59_01750</name>
</gene>
<reference evidence="5 6" key="1">
    <citation type="submission" date="2017-09" db="EMBL/GenBank/DDBJ databases">
        <title>Depth-based differentiation of microbial function through sediment-hosted aquifers and enrichment of novel symbionts in the deep terrestrial subsurface.</title>
        <authorList>
            <person name="Probst A.J."/>
            <person name="Ladd B."/>
            <person name="Jarett J.K."/>
            <person name="Geller-Mcgrath D.E."/>
            <person name="Sieber C.M."/>
            <person name="Emerson J.B."/>
            <person name="Anantharaman K."/>
            <person name="Thomas B.C."/>
            <person name="Malmstrom R."/>
            <person name="Stieglmeier M."/>
            <person name="Klingl A."/>
            <person name="Woyke T."/>
            <person name="Ryan C.M."/>
            <person name="Banfield J.F."/>
        </authorList>
    </citation>
    <scope>NUCLEOTIDE SEQUENCE [LARGE SCALE GENOMIC DNA]</scope>
    <source>
        <strain evidence="5">CG11_big_fil_rev_8_21_14_0_20_39_34</strain>
    </source>
</reference>
<keyword evidence="2" id="KW-0812">Transmembrane</keyword>
<feature type="domain" description="Teneurin-like YD-shell" evidence="4">
    <location>
        <begin position="1964"/>
        <end position="2282"/>
    </location>
</feature>
<organism evidence="5 6">
    <name type="scientific">Candidatus Magasanikbacteria bacterium CG11_big_fil_rev_8_21_14_0_20_39_34</name>
    <dbReference type="NCBI Taxonomy" id="1974653"/>
    <lineage>
        <taxon>Bacteria</taxon>
        <taxon>Candidatus Magasanikiibacteriota</taxon>
    </lineage>
</organism>
<evidence type="ECO:0000259" key="3">
    <source>
        <dbReference type="Pfam" id="PF20148"/>
    </source>
</evidence>
<dbReference type="Pfam" id="PF05593">
    <property type="entry name" value="RHS_repeat"/>
    <property type="match status" value="5"/>
</dbReference>
<keyword evidence="1" id="KW-0677">Repeat</keyword>
<dbReference type="Pfam" id="PF25023">
    <property type="entry name" value="TEN_YD-shell"/>
    <property type="match status" value="1"/>
</dbReference>
<keyword evidence="2" id="KW-0472">Membrane</keyword>
<dbReference type="InterPro" id="IPR031325">
    <property type="entry name" value="RHS_repeat"/>
</dbReference>
<dbReference type="InterPro" id="IPR006530">
    <property type="entry name" value="YD"/>
</dbReference>
<protein>
    <submittedName>
        <fullName evidence="5">Uncharacterized protein</fullName>
    </submittedName>
</protein>
<dbReference type="Proteomes" id="UP000229600">
    <property type="component" value="Unassembled WGS sequence"/>
</dbReference>
<dbReference type="PANTHER" id="PTHR32305">
    <property type="match status" value="1"/>
</dbReference>
<sequence>MKERKGRNSVLYRYFFVFGFFVVTLFLGKTEVFSQELSSSTQAIASGKTEHIPDESFVTLSPTVDVADLGDKRFAYRFFRSPRVMKSTDEGMVPVGADFKLFDEIPESQLQKDKQGTGYSYSVPVEGNNLVTFFSGYYERVGVRYLKPQAADFVQEQKNGSTVTTFQDIYPHTDVEFTDSGRFRSKRIIIKEPLDYIAPESEVVFWEEVIFPEGSLLKDSDGATLKDGDEIKNKGLFIDTPHEKGIKISSAFVFDANQTEGEAQPIIQKIKVDTDAHKLSIGFTLSGRYLLDTARSYPITIDPFYTVCAGSKYEGYLGLDCIDEQLSFGRHYTENFKRYNSQFLYMGKYLNSFDERDWVAEFPVLKFDLHEIADLGDIEYAELNLRRQSDDAGTFSGCVNSVAYRINAGWNDIDANTNDILSNLDLPSPAVEFCTSNQNENWFGQNPVWLSWNVTNVVQQWLSGAPNNGLAVQIFPNWQQGAEPVWPLRHFRFYNSYTQVGSTSGGFNPYLQVNVANVDSSQLPDLQLFAPYITTDFQPRKSYGIFDDVTIVPRESIEVNAPVVNFGGNQNNAQTTLAYCVDKQEADCFVGFQRDYFIGTPALLSGDIFVDTRRTINFNDFNEGYGIYGLYADVDTYHGLAEQNEGNNREAFSINYQNAQDLYPQNFFIQNPVGTFSGQALRVSGNFFRVGNSVGTQFSYQLRLRNVDSGNIYFMDQLSPAQIDMAFVGGKQVTLQGRIPDQLPLQGYYQMQVLIDPNNTVAEAHEDNNSVFTSNIVFISRNGLCNGCSSGPVQSGVTLANYDNDTAPDVVEQTVGTKPLSPFDTIQVFSPSKSQYLAKINDFELQSYGGDPVNMRTGAFELVQKDFEIKGRGTPINFVRTYNSKLVDRNSRMGNGWHFSYNIYTYLDPTTKSVQIYLGGTLASTFTSSDNGETFQAPKGEYDELVWSQDHAYLIYRTIDGVQYFFERKVTQELSVISKIVDTNENQTTFEYNIVRDVPLLSAVQDPSGRRIVFSYGALDSEKWDKIQNITYPADGGNWNVSYDYDAEGFLRTVTRKRIFHNPQDDSLQSEDITVFYNYDPYGRMEGYVNENATTLQNTYDEQGRVLTQSQQRSIDGRTVIELLYEFEYKDEVDPNVPGSSSCTTLKSYTDDVSFYTEKTCFNADNQKIYFQDGENAQEQWTYNGDGMNSAYTDKNGNVMVYTYDQRRRLIEEKIPDTEKFSTSYLYQYENTFNRIVRKEERSTDLSLGTQISKVTLYSIDPNNGNILSMTDPEGEREDFLYDNFGNVIRHTDKNGNVIDSTYDIQGNYKIQDQRETVQADGSTQIIQSSYSYDIYGNPTSYTTPRNNQFLFGYDSDHNIRIEQDPFGNSKDSFYNPDGKLLRQEDKRGSEIVFFYSKGINNNVAKTSERGELGSEDDREVTFENDLQGNRLQVNDANGNSTRFVYDAQKRIIQRIEPYTTTTFSYDLNGNITREENSEGEITLNFYDSRDNKIETQRLISGDEYTVEQFEYDGFNRLVAQVDPKGNRKEYQYDLLDRVTLEKDALQNQFEYSYDPNGNKISVLFPRARGNASLQNSFGASVSYVYDALNRKIKEINADNKETWYFYDTENNLLKKIDRQDSNGENNTHVQMYSYDALNRLLSQTDSLGNVKNFEYDEVGNKTAFVDELGRREEFEYDRFNRNTLERDPLGNTTGYVYDKNNNKREIIYRDGTSVHYTYDAQNRLTAVQDELNGEKTFVYDGLGNKVLETDKRGYETSFSYDGLNRLIEVINAQGTTSTFFYDLNSNKIRENIDGVVTEFEYDNLNRTSQIHHPGDKLESYVYDENGNVLSMTDGNTTTIFFVYDSLNRMIEKDLGAEGVVRYDYDNWGNKISTIQERHTVSSTFDTENRELSQTQTFSELENKNSTVSKTYQPDGQLEILTDAAGRLFAYGYDSRGLLSSVGYQGNILVQYIYNEMEGVVGLTYGNGITESQGYDALNRLSEHQIIGTDQSVVWSENYTYDEESNRIGMARHDENNATYTYDELEQLTGVTYDTAFAQRTLSYRYDPRGNRLEELDPLAHQVYSYTSGTNELNQVSAGVYSLEYQYDGNGSITKETTRRLGVGTQSVNFVWDTQNRLKSQIFVDQSQPAFLPSADPVSMIYDYDDYGNRIEKKMVIHDNIEEVRYYINEGLVVLNELDELGNAAKSIVHGINEIAEIDENGDISYIHSDVLGSTVLITGAEGYVIAQYQYDPFGNVIGYGGSADTNYTFTGQEYDAETDQYYFNARYHNANNGRFFSRDTYLGNDGDILSQNRYI</sequence>
<evidence type="ECO:0000256" key="1">
    <source>
        <dbReference type="ARBA" id="ARBA00022737"/>
    </source>
</evidence>
<evidence type="ECO:0000313" key="5">
    <source>
        <dbReference type="EMBL" id="PIR04277.1"/>
    </source>
</evidence>
<dbReference type="NCBIfam" id="TIGR01643">
    <property type="entry name" value="YD_repeat_2x"/>
    <property type="match status" value="5"/>
</dbReference>
<dbReference type="InterPro" id="IPR050708">
    <property type="entry name" value="T6SS_VgrG/RHS"/>
</dbReference>
<comment type="caution">
    <text evidence="5">The sequence shown here is derived from an EMBL/GenBank/DDBJ whole genome shotgun (WGS) entry which is preliminary data.</text>
</comment>
<name>A0A2H0N5W3_9BACT</name>
<dbReference type="NCBIfam" id="TIGR03696">
    <property type="entry name" value="Rhs_assc_core"/>
    <property type="match status" value="1"/>
</dbReference>
<dbReference type="EMBL" id="PCWN01000006">
    <property type="protein sequence ID" value="PIR04277.1"/>
    <property type="molecule type" value="Genomic_DNA"/>
</dbReference>
<dbReference type="Pfam" id="PF20148">
    <property type="entry name" value="DUF6531"/>
    <property type="match status" value="1"/>
</dbReference>
<evidence type="ECO:0000259" key="4">
    <source>
        <dbReference type="Pfam" id="PF25023"/>
    </source>
</evidence>
<dbReference type="Gene3D" id="2.60.40.10">
    <property type="entry name" value="Immunoglobulins"/>
    <property type="match status" value="1"/>
</dbReference>
<evidence type="ECO:0000313" key="6">
    <source>
        <dbReference type="Proteomes" id="UP000229600"/>
    </source>
</evidence>